<dbReference type="AlphaFoldDB" id="A0A809S7A8"/>
<dbReference type="EMBL" id="AP021881">
    <property type="protein sequence ID" value="BBO99411.1"/>
    <property type="molecule type" value="Genomic_DNA"/>
</dbReference>
<name>A0A809S7A8_9PROT</name>
<keyword evidence="3" id="KW-1185">Reference proteome</keyword>
<keyword evidence="1" id="KW-0472">Membrane</keyword>
<evidence type="ECO:0000256" key="1">
    <source>
        <dbReference type="SAM" id="Phobius"/>
    </source>
</evidence>
<keyword evidence="1" id="KW-1133">Transmembrane helix</keyword>
<evidence type="ECO:0000313" key="2">
    <source>
        <dbReference type="EMBL" id="BBO99411.1"/>
    </source>
</evidence>
<keyword evidence="1" id="KW-0812">Transmembrane</keyword>
<reference evidence="3" key="1">
    <citation type="submission" date="2019-11" db="EMBL/GenBank/DDBJ databases">
        <title>Isolation and characterization of a novel species in the genus Sulfuriferula.</title>
        <authorList>
            <person name="Mochizuki J."/>
            <person name="Kojima H."/>
            <person name="Fukui M."/>
        </authorList>
    </citation>
    <scope>NUCLEOTIDE SEQUENCE [LARGE SCALE GENOMIC DNA]</scope>
    <source>
        <strain evidence="3">SGTM</strain>
    </source>
</reference>
<accession>A0A809S7A8</accession>
<sequence>MITEYHAMESLRIAVVLLTGYGAGRINNEDRGARLFWLGVFYGLLLIILVFPPNEPLDWMPDW</sequence>
<feature type="transmembrane region" description="Helical" evidence="1">
    <location>
        <begin position="35"/>
        <end position="53"/>
    </location>
</feature>
<protein>
    <submittedName>
        <fullName evidence="2">Uncharacterized protein</fullName>
    </submittedName>
</protein>
<organism evidence="2 3">
    <name type="scientific">Sulfuriferula nivalis</name>
    <dbReference type="NCBI Taxonomy" id="2675298"/>
    <lineage>
        <taxon>Bacteria</taxon>
        <taxon>Pseudomonadati</taxon>
        <taxon>Pseudomonadota</taxon>
        <taxon>Betaproteobacteria</taxon>
        <taxon>Nitrosomonadales</taxon>
        <taxon>Sulfuricellaceae</taxon>
        <taxon>Sulfuriferula</taxon>
    </lineage>
</organism>
<proteinExistence type="predicted"/>
<dbReference type="KEGG" id="sniv:SFSGTM_01200"/>
<dbReference type="Proteomes" id="UP000463939">
    <property type="component" value="Chromosome"/>
</dbReference>
<evidence type="ECO:0000313" key="3">
    <source>
        <dbReference type="Proteomes" id="UP000463939"/>
    </source>
</evidence>
<gene>
    <name evidence="2" type="ORF">SFSGTM_01200</name>
</gene>